<evidence type="ECO:0000313" key="2">
    <source>
        <dbReference type="EMBL" id="MFN0290814.1"/>
    </source>
</evidence>
<dbReference type="InterPro" id="IPR032185">
    <property type="entry name" value="DUF5017"/>
</dbReference>
<reference evidence="2 3" key="1">
    <citation type="submission" date="2024-12" db="EMBL/GenBank/DDBJ databases">
        <authorList>
            <person name="Hu S."/>
        </authorList>
    </citation>
    <scope>NUCLEOTIDE SEQUENCE [LARGE SCALE GENOMIC DNA]</scope>
    <source>
        <strain evidence="2 3">P-25</strain>
    </source>
</reference>
<feature type="domain" description="DUF5017" evidence="1">
    <location>
        <begin position="18"/>
        <end position="207"/>
    </location>
</feature>
<dbReference type="EMBL" id="SRMP02000006">
    <property type="protein sequence ID" value="MFN0290814.1"/>
    <property type="molecule type" value="Genomic_DNA"/>
</dbReference>
<dbReference type="Pfam" id="PF16409">
    <property type="entry name" value="DUF5017"/>
    <property type="match status" value="1"/>
</dbReference>
<proteinExistence type="predicted"/>
<evidence type="ECO:0000259" key="1">
    <source>
        <dbReference type="Pfam" id="PF16409"/>
    </source>
</evidence>
<dbReference type="RefSeq" id="WP_138730034.1">
    <property type="nucleotide sequence ID" value="NZ_SRMP02000006.1"/>
</dbReference>
<dbReference type="PROSITE" id="PS51257">
    <property type="entry name" value="PROKAR_LIPOPROTEIN"/>
    <property type="match status" value="1"/>
</dbReference>
<evidence type="ECO:0000313" key="3">
    <source>
        <dbReference type="Proteomes" id="UP001517367"/>
    </source>
</evidence>
<accession>A0ABW9JEH4</accession>
<sequence length="309" mass="33626">MMKKLYVLPLLLVSLFGCNKKEVIVLDFDVKPEKSSYKVGEAVNFLITGNPDQILFYSGAEGHKYIYKDRTEAQSDQISLEFATNRRYGSDAQQPQSLRLLASQTFAGSYTTAGVNPADWTDITPAFTLSGIQSTDLAYVSSGVVNLTTLTSLGFTLDKTKPIYFAFKYTGTTGTTQPRWWVNKFDIKTTTTDGQVLPVANITTAGFTSVKVLATSPVSWTFGTDNILKYQGGAGTVGSNQVWAISGGLSLTKVQPDTGVALKNMSTRMDNYKNTYTTAGTYTATFVASNVNVYGESKTIKEVQVTIVP</sequence>
<gene>
    <name evidence="2" type="ORF">E5L68_005395</name>
</gene>
<keyword evidence="3" id="KW-1185">Reference proteome</keyword>
<name>A0ABW9JEH4_9SPHI</name>
<organism evidence="2 3">
    <name type="scientific">Pedobacter helvus</name>
    <dbReference type="NCBI Taxonomy" id="2563444"/>
    <lineage>
        <taxon>Bacteria</taxon>
        <taxon>Pseudomonadati</taxon>
        <taxon>Bacteroidota</taxon>
        <taxon>Sphingobacteriia</taxon>
        <taxon>Sphingobacteriales</taxon>
        <taxon>Sphingobacteriaceae</taxon>
        <taxon>Pedobacter</taxon>
    </lineage>
</organism>
<protein>
    <submittedName>
        <fullName evidence="2">DUF5017 domain-containing protein</fullName>
    </submittedName>
</protein>
<dbReference type="Proteomes" id="UP001517367">
    <property type="component" value="Unassembled WGS sequence"/>
</dbReference>
<comment type="caution">
    <text evidence="2">The sequence shown here is derived from an EMBL/GenBank/DDBJ whole genome shotgun (WGS) entry which is preliminary data.</text>
</comment>